<evidence type="ECO:0000313" key="1">
    <source>
        <dbReference type="EMBL" id="PWA36771.1"/>
    </source>
</evidence>
<protein>
    <submittedName>
        <fullName evidence="1">Chaperone DnaJ, C-terminal</fullName>
    </submittedName>
</protein>
<organism evidence="1 2">
    <name type="scientific">Artemisia annua</name>
    <name type="common">Sweet wormwood</name>
    <dbReference type="NCBI Taxonomy" id="35608"/>
    <lineage>
        <taxon>Eukaryota</taxon>
        <taxon>Viridiplantae</taxon>
        <taxon>Streptophyta</taxon>
        <taxon>Embryophyta</taxon>
        <taxon>Tracheophyta</taxon>
        <taxon>Spermatophyta</taxon>
        <taxon>Magnoliopsida</taxon>
        <taxon>eudicotyledons</taxon>
        <taxon>Gunneridae</taxon>
        <taxon>Pentapetalae</taxon>
        <taxon>asterids</taxon>
        <taxon>campanulids</taxon>
        <taxon>Asterales</taxon>
        <taxon>Asteraceae</taxon>
        <taxon>Asteroideae</taxon>
        <taxon>Anthemideae</taxon>
        <taxon>Artemisiinae</taxon>
        <taxon>Artemisia</taxon>
    </lineage>
</organism>
<dbReference type="STRING" id="35608.A0A2U1KJ66"/>
<reference evidence="1 2" key="1">
    <citation type="journal article" date="2018" name="Mol. Plant">
        <title>The genome of Artemisia annua provides insight into the evolution of Asteraceae family and artemisinin biosynthesis.</title>
        <authorList>
            <person name="Shen Q."/>
            <person name="Zhang L."/>
            <person name="Liao Z."/>
            <person name="Wang S."/>
            <person name="Yan T."/>
            <person name="Shi P."/>
            <person name="Liu M."/>
            <person name="Fu X."/>
            <person name="Pan Q."/>
            <person name="Wang Y."/>
            <person name="Lv Z."/>
            <person name="Lu X."/>
            <person name="Zhang F."/>
            <person name="Jiang W."/>
            <person name="Ma Y."/>
            <person name="Chen M."/>
            <person name="Hao X."/>
            <person name="Li L."/>
            <person name="Tang Y."/>
            <person name="Lv G."/>
            <person name="Zhou Y."/>
            <person name="Sun X."/>
            <person name="Brodelius P.E."/>
            <person name="Rose J.K.C."/>
            <person name="Tang K."/>
        </authorList>
    </citation>
    <scope>NUCLEOTIDE SEQUENCE [LARGE SCALE GENOMIC DNA]</scope>
    <source>
        <strain evidence="2">cv. Huhao1</strain>
        <tissue evidence="1">Leaf</tissue>
    </source>
</reference>
<evidence type="ECO:0000313" key="2">
    <source>
        <dbReference type="Proteomes" id="UP000245207"/>
    </source>
</evidence>
<accession>A0A2U1KJ66</accession>
<dbReference type="EMBL" id="PKPP01017693">
    <property type="protein sequence ID" value="PWA36771.1"/>
    <property type="molecule type" value="Genomic_DNA"/>
</dbReference>
<dbReference type="AlphaFoldDB" id="A0A2U1KJ66"/>
<comment type="caution">
    <text evidence="1">The sequence shown here is derived from an EMBL/GenBank/DDBJ whole genome shotgun (WGS) entry which is preliminary data.</text>
</comment>
<sequence>MSQAPSLVNLCINTIKNAKDNYKRAIYDQYGKDAALLDVVLAEPSALPPAPLNLEYTRSLHMFFEKGPDRCKPPMSCIDPNWLVQILLNMCEIIFYAYIFCNERVYSKFRGVGGSAEGSASTTSSKAAAIEKTLPFSLEDLYKGTTKKLKISRDLADWTG</sequence>
<name>A0A2U1KJ66_ARTAN</name>
<dbReference type="Proteomes" id="UP000245207">
    <property type="component" value="Unassembled WGS sequence"/>
</dbReference>
<keyword evidence="2" id="KW-1185">Reference proteome</keyword>
<proteinExistence type="predicted"/>
<dbReference type="Gene3D" id="2.60.260.20">
    <property type="entry name" value="Urease metallochaperone UreE, N-terminal domain"/>
    <property type="match status" value="1"/>
</dbReference>
<gene>
    <name evidence="1" type="ORF">CTI12_AA596680</name>
</gene>